<keyword evidence="1" id="KW-0812">Transmembrane</keyword>
<proteinExistence type="predicted"/>
<dbReference type="Gene3D" id="3.40.50.150">
    <property type="entry name" value="Vaccinia Virus protein VP39"/>
    <property type="match status" value="1"/>
</dbReference>
<dbReference type="Pfam" id="PF13489">
    <property type="entry name" value="Methyltransf_23"/>
    <property type="match status" value="1"/>
</dbReference>
<evidence type="ECO:0008006" key="4">
    <source>
        <dbReference type="Google" id="ProtNLM"/>
    </source>
</evidence>
<evidence type="ECO:0000313" key="3">
    <source>
        <dbReference type="Proteomes" id="UP000252488"/>
    </source>
</evidence>
<evidence type="ECO:0000256" key="1">
    <source>
        <dbReference type="SAM" id="Phobius"/>
    </source>
</evidence>
<dbReference type="InterPro" id="IPR029063">
    <property type="entry name" value="SAM-dependent_MTases_sf"/>
</dbReference>
<name>A0ABX9FEV2_9VIBR</name>
<keyword evidence="1" id="KW-0472">Membrane</keyword>
<dbReference type="EMBL" id="QKKR01000048">
    <property type="protein sequence ID" value="RBM50214.1"/>
    <property type="molecule type" value="Genomic_DNA"/>
</dbReference>
<keyword evidence="3" id="KW-1185">Reference proteome</keyword>
<dbReference type="SUPFAM" id="SSF53335">
    <property type="entry name" value="S-adenosyl-L-methionine-dependent methyltransferases"/>
    <property type="match status" value="1"/>
</dbReference>
<gene>
    <name evidence="2" type="ORF">DLR69_17360</name>
</gene>
<feature type="transmembrane region" description="Helical" evidence="1">
    <location>
        <begin position="45"/>
        <end position="62"/>
    </location>
</feature>
<reference evidence="2 3" key="1">
    <citation type="submission" date="2018-06" db="EMBL/GenBank/DDBJ databases">
        <title>Draft genome sequences of nine Vibrio sp. clinical isolates from across the United States representing the closest known relative of Vibrio cholerae.</title>
        <authorList>
            <person name="Islam M.T."/>
            <person name="Liang K."/>
            <person name="Im M.S."/>
            <person name="Winkjer J."/>
            <person name="Busby S."/>
            <person name="Batra D."/>
            <person name="Rowe L."/>
            <person name="Tarr C.L."/>
            <person name="Boucher Y."/>
        </authorList>
    </citation>
    <scope>NUCLEOTIDE SEQUENCE [LARGE SCALE GENOMIC DNA]</scope>
    <source>
        <strain evidence="2 3">2016V-1111</strain>
    </source>
</reference>
<feature type="transmembrane region" description="Helical" evidence="1">
    <location>
        <begin position="21"/>
        <end position="39"/>
    </location>
</feature>
<sequence length="283" mass="31878">MRCQPLRRALYKLGNSVKKLAIKYISGITFLGSVAWAYFELGFEPVLVSMASASAFIGCFITEKVKKYTYDRTLASQFYGRIAEKYDERNTQFLKESHLITVRNLKEGIKDKDNVSILDLGGGTGINVAAHFFNRTNVTWNYVDITPEMKVAFEKNTLSSSFSHNAVTSDLNEFISTTSNKYDAVVISFVLTSLPYKIDMKKLVDLLSPSGVLVIADIEPQYTEKHPEYSVTVDNEEHSLSVSPVNALDLIESAVNEGLCFEYCQSIKKNDGERYAYVLRFTK</sequence>
<keyword evidence="1" id="KW-1133">Transmembrane helix</keyword>
<protein>
    <recommendedName>
        <fullName evidence="4">Methyltransferase domain-containing protein</fullName>
    </recommendedName>
</protein>
<dbReference type="CDD" id="cd02440">
    <property type="entry name" value="AdoMet_MTases"/>
    <property type="match status" value="1"/>
</dbReference>
<accession>A0ABX9FEV2</accession>
<evidence type="ECO:0000313" key="2">
    <source>
        <dbReference type="EMBL" id="RBM50214.1"/>
    </source>
</evidence>
<dbReference type="Proteomes" id="UP000252488">
    <property type="component" value="Unassembled WGS sequence"/>
</dbReference>
<organism evidence="2 3">
    <name type="scientific">Vibrio paracholerae</name>
    <dbReference type="NCBI Taxonomy" id="650003"/>
    <lineage>
        <taxon>Bacteria</taxon>
        <taxon>Pseudomonadati</taxon>
        <taxon>Pseudomonadota</taxon>
        <taxon>Gammaproteobacteria</taxon>
        <taxon>Vibrionales</taxon>
        <taxon>Vibrionaceae</taxon>
        <taxon>Vibrio</taxon>
    </lineage>
</organism>
<comment type="caution">
    <text evidence="2">The sequence shown here is derived from an EMBL/GenBank/DDBJ whole genome shotgun (WGS) entry which is preliminary data.</text>
</comment>